<sequence length="1030" mass="109107">MAAPVFVNLEPEEIYFRDVRLSQVYVQTLRVTNTLRGPIELTIKPGSSERYTVAPSSLRLRGGETGSVEVRLRVLRFAQKQKAVEQGQRDVFHVKGSHFDQKFYATFWLAPDAEQPGRPKAASAGGASTSAPGRGRVSDGGSSPSRSPGASPRARKEARKSVTFAEPSSPHSGWRSGAAGPASTLGGGSADERLSLGAASAPLGVSASIDMGQLHEQTAGARLGLPIGAFRGAASCGGGGGDGGFDGMDEPRVSRLPRATSRSLPASPRFGLAPEQHSRETSSTDVPSDMGAAAAAAAPTAWMPPARASSTSTPSTSAGGAAQPLPRSATAPTHEADGMRLSGPEAPQSQPSRSISPARAHLTRMGIPGFPAAGDMPHSSRSEESTQRASLDSVPYRSLSSGGGGLAGAAAAEWQRRPVPRSQEGGLEEEQENMRFLEAEARACRPDLIRGDAAAPAPGLRPQSSSELPALPRYSLKSLSPRPSYCNEYGLSAASSARSRSPEALLRPPPSRVSSTVVEPRTAAGQEQEGGAGGSGVAEGRMQSDGGSSRGRYPVSRGPEGPTFQQLRQLGRSSRSAAGAAATEEQEQAAPAAAQPRARRMSDGDAAGRMPYRFDATSAHAGPAAAGLAVGGHRGASGGGAMEGGSLEAPAWVSESEGSTAELQLQVRALERQQVSMRRTIEQQQELIRDKSSVLQLLQVQLERAKTELAERAASRADPDVEAATSERSALVKERATLTTRLAQAEAALASSRQEAAALRRLQLELQSRQPDVARAVDAALLQEHALQEEQNRKALELLMEKDGRIQELEDQVSELQRGNERLSSLVSELRERMQTAESQVMDVLRQKEALVEAAEQDRRQAERIVADLERRLALSNSATSELLAARERIAAAEQRALDAERGLALAEARAAEAESRVQGSIEAMRGQYLQQQDDQLEAMAEELQLRSSALQEQHAEAMRRTEDAHQREVTELQTRISELIQELARVASGPGDGGAKDRTSSPPRDLAAATNARLAAEVELLRQQLTSST</sequence>
<dbReference type="GO" id="GO:0000796">
    <property type="term" value="C:condensin complex"/>
    <property type="evidence" value="ECO:0007669"/>
    <property type="project" value="TreeGrafter"/>
</dbReference>
<feature type="coiled-coil region" evidence="1">
    <location>
        <begin position="653"/>
        <end position="708"/>
    </location>
</feature>
<name>A0AAD3DXY6_9CHLO</name>
<dbReference type="GO" id="GO:0000785">
    <property type="term" value="C:chromatin"/>
    <property type="evidence" value="ECO:0007669"/>
    <property type="project" value="TreeGrafter"/>
</dbReference>
<feature type="region of interest" description="Disordered" evidence="2">
    <location>
        <begin position="115"/>
        <end position="191"/>
    </location>
</feature>
<keyword evidence="1" id="KW-0175">Coiled coil</keyword>
<evidence type="ECO:0000256" key="2">
    <source>
        <dbReference type="SAM" id="MobiDB-lite"/>
    </source>
</evidence>
<reference evidence="3 4" key="1">
    <citation type="journal article" date="2021" name="Sci. Rep.">
        <title>Genome sequencing of the multicellular alga Astrephomene provides insights into convergent evolution of germ-soma differentiation.</title>
        <authorList>
            <person name="Yamashita S."/>
            <person name="Yamamoto K."/>
            <person name="Matsuzaki R."/>
            <person name="Suzuki S."/>
            <person name="Yamaguchi H."/>
            <person name="Hirooka S."/>
            <person name="Minakuchi Y."/>
            <person name="Miyagishima S."/>
            <person name="Kawachi M."/>
            <person name="Toyoda A."/>
            <person name="Nozaki H."/>
        </authorList>
    </citation>
    <scope>NUCLEOTIDE SEQUENCE [LARGE SCALE GENOMIC DNA]</scope>
    <source>
        <strain evidence="3 4">NIES-4017</strain>
    </source>
</reference>
<dbReference type="EMBL" id="BMAR01000020">
    <property type="protein sequence ID" value="GFR47836.1"/>
    <property type="molecule type" value="Genomic_DNA"/>
</dbReference>
<feature type="coiled-coil region" evidence="1">
    <location>
        <begin position="792"/>
        <end position="983"/>
    </location>
</feature>
<feature type="non-terminal residue" evidence="3">
    <location>
        <position position="1"/>
    </location>
</feature>
<organism evidence="3 4">
    <name type="scientific">Astrephomene gubernaculifera</name>
    <dbReference type="NCBI Taxonomy" id="47775"/>
    <lineage>
        <taxon>Eukaryota</taxon>
        <taxon>Viridiplantae</taxon>
        <taxon>Chlorophyta</taxon>
        <taxon>core chlorophytes</taxon>
        <taxon>Chlorophyceae</taxon>
        <taxon>CS clade</taxon>
        <taxon>Chlamydomonadales</taxon>
        <taxon>Astrephomenaceae</taxon>
        <taxon>Astrephomene</taxon>
    </lineage>
</organism>
<feature type="coiled-coil region" evidence="1">
    <location>
        <begin position="735"/>
        <end position="762"/>
    </location>
</feature>
<dbReference type="PANTHER" id="PTHR43941:SF1">
    <property type="entry name" value="STRUCTURAL MAINTENANCE OF CHROMOSOMES PROTEIN 2"/>
    <property type="match status" value="1"/>
</dbReference>
<comment type="caution">
    <text evidence="3">The sequence shown here is derived from an EMBL/GenBank/DDBJ whole genome shotgun (WGS) entry which is preliminary data.</text>
</comment>
<dbReference type="Gene3D" id="2.60.40.10">
    <property type="entry name" value="Immunoglobulins"/>
    <property type="match status" value="1"/>
</dbReference>
<keyword evidence="4" id="KW-1185">Reference proteome</keyword>
<evidence type="ECO:0000313" key="4">
    <source>
        <dbReference type="Proteomes" id="UP001054857"/>
    </source>
</evidence>
<feature type="region of interest" description="Disordered" evidence="2">
    <location>
        <begin position="986"/>
        <end position="1009"/>
    </location>
</feature>
<dbReference type="GO" id="GO:0003682">
    <property type="term" value="F:chromatin binding"/>
    <property type="evidence" value="ECO:0007669"/>
    <property type="project" value="TreeGrafter"/>
</dbReference>
<dbReference type="AlphaFoldDB" id="A0AAD3DXY6"/>
<feature type="compositionally biased region" description="Low complexity" evidence="2">
    <location>
        <begin position="565"/>
        <end position="596"/>
    </location>
</feature>
<dbReference type="InterPro" id="IPR013783">
    <property type="entry name" value="Ig-like_fold"/>
</dbReference>
<feature type="region of interest" description="Disordered" evidence="2">
    <location>
        <begin position="448"/>
        <end position="610"/>
    </location>
</feature>
<feature type="compositionally biased region" description="Low complexity" evidence="2">
    <location>
        <begin position="121"/>
        <end position="152"/>
    </location>
</feature>
<proteinExistence type="predicted"/>
<evidence type="ECO:0000256" key="1">
    <source>
        <dbReference type="SAM" id="Coils"/>
    </source>
</evidence>
<dbReference type="GO" id="GO:0007076">
    <property type="term" value="P:mitotic chromosome condensation"/>
    <property type="evidence" value="ECO:0007669"/>
    <property type="project" value="TreeGrafter"/>
</dbReference>
<protein>
    <recommendedName>
        <fullName evidence="5">Major sperm protein</fullName>
    </recommendedName>
</protein>
<gene>
    <name evidence="3" type="ORF">Agub_g9614</name>
</gene>
<dbReference type="GO" id="GO:0000793">
    <property type="term" value="C:condensed chromosome"/>
    <property type="evidence" value="ECO:0007669"/>
    <property type="project" value="TreeGrafter"/>
</dbReference>
<accession>A0AAD3DXY6</accession>
<dbReference type="PANTHER" id="PTHR43941">
    <property type="entry name" value="STRUCTURAL MAINTENANCE OF CHROMOSOMES PROTEIN 2"/>
    <property type="match status" value="1"/>
</dbReference>
<evidence type="ECO:0008006" key="5">
    <source>
        <dbReference type="Google" id="ProtNLM"/>
    </source>
</evidence>
<feature type="region of interest" description="Disordered" evidence="2">
    <location>
        <begin position="241"/>
        <end position="432"/>
    </location>
</feature>
<dbReference type="Proteomes" id="UP001054857">
    <property type="component" value="Unassembled WGS sequence"/>
</dbReference>
<evidence type="ECO:0000313" key="3">
    <source>
        <dbReference type="EMBL" id="GFR47836.1"/>
    </source>
</evidence>
<dbReference type="Gene3D" id="1.20.5.170">
    <property type="match status" value="1"/>
</dbReference>
<feature type="compositionally biased region" description="Gly residues" evidence="2">
    <location>
        <begin position="528"/>
        <end position="537"/>
    </location>
</feature>
<feature type="compositionally biased region" description="Low complexity" evidence="2">
    <location>
        <begin position="292"/>
        <end position="322"/>
    </location>
</feature>